<evidence type="ECO:0000256" key="1">
    <source>
        <dbReference type="SAM" id="SignalP"/>
    </source>
</evidence>
<dbReference type="AlphaFoldDB" id="A0A6B0UQE1"/>
<evidence type="ECO:0000313" key="2">
    <source>
        <dbReference type="EMBL" id="MXU92007.1"/>
    </source>
</evidence>
<sequence>MLLLLAILVVIISEIESGSPPSAMKTEDILEVLGSTSSLQNHTDSGNCKYQELLDLPENIEDGGFLAINCKKECPDGEQDMVNGYECIFKVKKKNKDTRKVRVGLCQDGTCVRKNPFERRTIVLADPE</sequence>
<protein>
    <submittedName>
        <fullName evidence="2">Putative evasin</fullName>
    </submittedName>
</protein>
<organism evidence="2">
    <name type="scientific">Ixodes ricinus</name>
    <name type="common">Common tick</name>
    <name type="synonym">Acarus ricinus</name>
    <dbReference type="NCBI Taxonomy" id="34613"/>
    <lineage>
        <taxon>Eukaryota</taxon>
        <taxon>Metazoa</taxon>
        <taxon>Ecdysozoa</taxon>
        <taxon>Arthropoda</taxon>
        <taxon>Chelicerata</taxon>
        <taxon>Arachnida</taxon>
        <taxon>Acari</taxon>
        <taxon>Parasitiformes</taxon>
        <taxon>Ixodida</taxon>
        <taxon>Ixodoidea</taxon>
        <taxon>Ixodidae</taxon>
        <taxon>Ixodinae</taxon>
        <taxon>Ixodes</taxon>
    </lineage>
</organism>
<feature type="signal peptide" evidence="1">
    <location>
        <begin position="1"/>
        <end position="17"/>
    </location>
</feature>
<reference evidence="2" key="1">
    <citation type="submission" date="2019-12" db="EMBL/GenBank/DDBJ databases">
        <title>An insight into the sialome of adult female Ixodes ricinus ticks feeding for 6 days.</title>
        <authorList>
            <person name="Perner J."/>
            <person name="Ribeiro J.M.C."/>
        </authorList>
    </citation>
    <scope>NUCLEOTIDE SEQUENCE</scope>
    <source>
        <strain evidence="2">Semi-engorged</strain>
        <tissue evidence="2">Salivary glands</tissue>
    </source>
</reference>
<proteinExistence type="predicted"/>
<dbReference type="EMBL" id="GIFC01009924">
    <property type="protein sequence ID" value="MXU92007.1"/>
    <property type="molecule type" value="Transcribed_RNA"/>
</dbReference>
<feature type="chain" id="PRO_5025637823" evidence="1">
    <location>
        <begin position="18"/>
        <end position="128"/>
    </location>
</feature>
<keyword evidence="1" id="KW-0732">Signal</keyword>
<name>A0A6B0UQE1_IXORI</name>
<dbReference type="Gene3D" id="2.30.130.100">
    <property type="match status" value="1"/>
</dbReference>
<accession>A0A6B0UQE1</accession>